<proteinExistence type="inferred from homology"/>
<comment type="caution">
    <text evidence="5">The sequence shown here is derived from an EMBL/GenBank/DDBJ whole genome shotgun (WGS) entry which is preliminary data.</text>
</comment>
<evidence type="ECO:0000256" key="3">
    <source>
        <dbReference type="PIRSR" id="PIRSR601559-52"/>
    </source>
</evidence>
<dbReference type="GO" id="GO:0016787">
    <property type="term" value="F:hydrolase activity"/>
    <property type="evidence" value="ECO:0007669"/>
    <property type="project" value="UniProtKB-KW"/>
</dbReference>
<accession>A0A931F3B7</accession>
<dbReference type="PANTHER" id="PTHR10819:SF3">
    <property type="entry name" value="PHOSPHOTRIESTERASE-RELATED PROTEIN"/>
    <property type="match status" value="1"/>
</dbReference>
<dbReference type="GO" id="GO:0008270">
    <property type="term" value="F:zinc ion binding"/>
    <property type="evidence" value="ECO:0007669"/>
    <property type="project" value="InterPro"/>
</dbReference>
<feature type="binding site" evidence="3">
    <location>
        <position position="165"/>
    </location>
    <ligand>
        <name>a divalent metal cation</name>
        <dbReference type="ChEBI" id="CHEBI:60240"/>
        <label>2</label>
    </ligand>
</feature>
<protein>
    <submittedName>
        <fullName evidence="5">Aryldialkylphosphatase</fullName>
    </submittedName>
</protein>
<dbReference type="Proteomes" id="UP000605361">
    <property type="component" value="Unassembled WGS sequence"/>
</dbReference>
<dbReference type="RefSeq" id="WP_195898893.1">
    <property type="nucleotide sequence ID" value="NZ_JADOGI010000107.1"/>
</dbReference>
<comment type="caution">
    <text evidence="4">Lacks conserved residue(s) required for the propagation of feature annotation.</text>
</comment>
<feature type="binding site" evidence="3">
    <location>
        <position position="24"/>
    </location>
    <ligand>
        <name>a divalent metal cation</name>
        <dbReference type="ChEBI" id="CHEBI:60240"/>
        <label>1</label>
    </ligand>
</feature>
<dbReference type="Pfam" id="PF02126">
    <property type="entry name" value="PTE"/>
    <property type="match status" value="1"/>
</dbReference>
<feature type="binding site" evidence="3">
    <location>
        <position position="26"/>
    </location>
    <ligand>
        <name>a divalent metal cation</name>
        <dbReference type="ChEBI" id="CHEBI:60240"/>
        <label>1</label>
    </ligand>
</feature>
<comment type="cofactor">
    <cofactor evidence="3">
        <name>a divalent metal cation</name>
        <dbReference type="ChEBI" id="CHEBI:60240"/>
    </cofactor>
    <text evidence="3">Binds 2 divalent metal cations per subunit.</text>
</comment>
<sequence>MSQSIVRTVLGDVDPAALGHTQPHEHLLSDLSRPLSPRATVGERALDNAPITLDNHYRVRRDHTSEDLRLDSPDVAVAELRRYAEAGGGTVVDATSIGLGRDPAGLAEVSRRSGVHVVMGSGFYYRDYHPADVATRDRDDLAEEIVADLRHGVGGTSIRSGVIGEIGLSHPPHREEEKVLRAACAAQKETGAALMIHPGRDPRSPGQALDLVIGEGVDPSRVIMSHVERTVFSALEMRAIAGTGCYVEFDLFGQESSYYSLAPIDMPNDATRVDYIVDLIEGGFASQVLISQDICHKTNLTRYGGEGYTHILEHVLPLMRRKAINDVQIAQITVANPARALAFPG</sequence>
<dbReference type="PIRSF" id="PIRSF016839">
    <property type="entry name" value="PhP"/>
    <property type="match status" value="1"/>
</dbReference>
<dbReference type="SUPFAM" id="SSF51556">
    <property type="entry name" value="Metallo-dependent hydrolases"/>
    <property type="match status" value="1"/>
</dbReference>
<keyword evidence="1 3" id="KW-0479">Metal-binding</keyword>
<evidence type="ECO:0000313" key="6">
    <source>
        <dbReference type="Proteomes" id="UP000605361"/>
    </source>
</evidence>
<dbReference type="AlphaFoldDB" id="A0A931F3B7"/>
<feature type="binding site" evidence="3">
    <location>
        <position position="197"/>
    </location>
    <ligand>
        <name>a divalent metal cation</name>
        <dbReference type="ChEBI" id="CHEBI:60240"/>
        <label>2</label>
    </ligand>
</feature>
<comment type="similarity">
    <text evidence="4">Belongs to the metallo-dependent hydrolases superfamily. Phosphotriesterase family.</text>
</comment>
<gene>
    <name evidence="5" type="ORF">ITP53_30420</name>
</gene>
<dbReference type="Gene3D" id="3.20.20.140">
    <property type="entry name" value="Metal-dependent hydrolases"/>
    <property type="match status" value="1"/>
</dbReference>
<evidence type="ECO:0000256" key="2">
    <source>
        <dbReference type="ARBA" id="ARBA00022801"/>
    </source>
</evidence>
<feature type="binding site" evidence="3">
    <location>
        <position position="165"/>
    </location>
    <ligand>
        <name>a divalent metal cation</name>
        <dbReference type="ChEBI" id="CHEBI:60240"/>
        <label>1</label>
    </ligand>
</feature>
<keyword evidence="6" id="KW-1185">Reference proteome</keyword>
<dbReference type="InterPro" id="IPR032466">
    <property type="entry name" value="Metal_Hydrolase"/>
</dbReference>
<name>A0A931F3B7_9ACTN</name>
<dbReference type="PROSITE" id="PS51347">
    <property type="entry name" value="PHOSPHOTRIESTERASE_2"/>
    <property type="match status" value="1"/>
</dbReference>
<feature type="binding site" evidence="3">
    <location>
        <position position="226"/>
    </location>
    <ligand>
        <name>a divalent metal cation</name>
        <dbReference type="ChEBI" id="CHEBI:60240"/>
        <label>2</label>
    </ligand>
</feature>
<dbReference type="EMBL" id="JADOGI010000107">
    <property type="protein sequence ID" value="MBF8189966.1"/>
    <property type="molecule type" value="Genomic_DNA"/>
</dbReference>
<evidence type="ECO:0000313" key="5">
    <source>
        <dbReference type="EMBL" id="MBF8189966.1"/>
    </source>
</evidence>
<dbReference type="InterPro" id="IPR001559">
    <property type="entry name" value="Phosphotriesterase"/>
</dbReference>
<reference evidence="5" key="1">
    <citation type="submission" date="2020-11" db="EMBL/GenBank/DDBJ databases">
        <title>Whole-genome analyses of Nonomuraea sp. K274.</title>
        <authorList>
            <person name="Veyisoglu A."/>
        </authorList>
    </citation>
    <scope>NUCLEOTIDE SEQUENCE</scope>
    <source>
        <strain evidence="5">K274</strain>
    </source>
</reference>
<keyword evidence="2" id="KW-0378">Hydrolase</keyword>
<feature type="binding site" evidence="3">
    <location>
        <position position="293"/>
    </location>
    <ligand>
        <name>a divalent metal cation</name>
        <dbReference type="ChEBI" id="CHEBI:60240"/>
        <label>1</label>
    </ligand>
</feature>
<dbReference type="PANTHER" id="PTHR10819">
    <property type="entry name" value="PHOSPHOTRIESTERASE-RELATED"/>
    <property type="match status" value="1"/>
</dbReference>
<organism evidence="5 6">
    <name type="scientific">Nonomuraea cypriaca</name>
    <dbReference type="NCBI Taxonomy" id="1187855"/>
    <lineage>
        <taxon>Bacteria</taxon>
        <taxon>Bacillati</taxon>
        <taxon>Actinomycetota</taxon>
        <taxon>Actinomycetes</taxon>
        <taxon>Streptosporangiales</taxon>
        <taxon>Streptosporangiaceae</taxon>
        <taxon>Nonomuraea</taxon>
    </lineage>
</organism>
<evidence type="ECO:0000256" key="1">
    <source>
        <dbReference type="ARBA" id="ARBA00022723"/>
    </source>
</evidence>
<evidence type="ECO:0000256" key="4">
    <source>
        <dbReference type="PROSITE-ProRule" id="PRU00679"/>
    </source>
</evidence>